<protein>
    <submittedName>
        <fullName evidence="1">Uncharacterized protein</fullName>
    </submittedName>
</protein>
<accession>A0A8H7ALC0</accession>
<dbReference type="EMBL" id="JAACFV010000072">
    <property type="protein sequence ID" value="KAF7507215.1"/>
    <property type="molecule type" value="Genomic_DNA"/>
</dbReference>
<sequence>MAFSQLYEYIPMNTLHVTPVLLSKDSTGRLVVNGSMQTGIIATKFRTQKPVDQDGT</sequence>
<dbReference type="AlphaFoldDB" id="A0A8H7ALC0"/>
<proteinExistence type="predicted"/>
<evidence type="ECO:0000313" key="1">
    <source>
        <dbReference type="EMBL" id="KAF7507215.1"/>
    </source>
</evidence>
<dbReference type="Proteomes" id="UP000606974">
    <property type="component" value="Unassembled WGS sequence"/>
</dbReference>
<organism evidence="1 2">
    <name type="scientific">Endocarpon pusillum</name>
    <dbReference type="NCBI Taxonomy" id="364733"/>
    <lineage>
        <taxon>Eukaryota</taxon>
        <taxon>Fungi</taxon>
        <taxon>Dikarya</taxon>
        <taxon>Ascomycota</taxon>
        <taxon>Pezizomycotina</taxon>
        <taxon>Eurotiomycetes</taxon>
        <taxon>Chaetothyriomycetidae</taxon>
        <taxon>Verrucariales</taxon>
        <taxon>Verrucariaceae</taxon>
        <taxon>Endocarpon</taxon>
    </lineage>
</organism>
<comment type="caution">
    <text evidence="1">The sequence shown here is derived from an EMBL/GenBank/DDBJ whole genome shotgun (WGS) entry which is preliminary data.</text>
</comment>
<gene>
    <name evidence="1" type="ORF">GJ744_010773</name>
</gene>
<evidence type="ECO:0000313" key="2">
    <source>
        <dbReference type="Proteomes" id="UP000606974"/>
    </source>
</evidence>
<reference evidence="1" key="1">
    <citation type="submission" date="2020-02" db="EMBL/GenBank/DDBJ databases">
        <authorList>
            <person name="Palmer J.M."/>
        </authorList>
    </citation>
    <scope>NUCLEOTIDE SEQUENCE</scope>
    <source>
        <strain evidence="1">EPUS1.4</strain>
        <tissue evidence="1">Thallus</tissue>
    </source>
</reference>
<keyword evidence="2" id="KW-1185">Reference proteome</keyword>
<name>A0A8H7ALC0_9EURO</name>